<feature type="compositionally biased region" description="Basic and acidic residues" evidence="2">
    <location>
        <begin position="113"/>
        <end position="125"/>
    </location>
</feature>
<dbReference type="EMBL" id="QPKB01000001">
    <property type="protein sequence ID" value="RWR75105.1"/>
    <property type="molecule type" value="Genomic_DNA"/>
</dbReference>
<dbReference type="SUPFAM" id="SSF51197">
    <property type="entry name" value="Clavaminate synthase-like"/>
    <property type="match status" value="1"/>
</dbReference>
<feature type="region of interest" description="Disordered" evidence="2">
    <location>
        <begin position="588"/>
        <end position="652"/>
    </location>
</feature>
<dbReference type="GO" id="GO:0006402">
    <property type="term" value="P:mRNA catabolic process"/>
    <property type="evidence" value="ECO:0007669"/>
    <property type="project" value="InterPro"/>
</dbReference>
<proteinExistence type="inferred from homology"/>
<evidence type="ECO:0000256" key="1">
    <source>
        <dbReference type="ARBA" id="ARBA00007879"/>
    </source>
</evidence>
<feature type="compositionally biased region" description="Polar residues" evidence="2">
    <location>
        <begin position="632"/>
        <end position="652"/>
    </location>
</feature>
<dbReference type="InterPro" id="IPR044842">
    <property type="entry name" value="ALKBH9B/ALKBH10B-like"/>
</dbReference>
<dbReference type="Proteomes" id="UP000283530">
    <property type="component" value="Unassembled WGS sequence"/>
</dbReference>
<accession>A0A443N9A4</accession>
<name>A0A443N9A4_9MAGN</name>
<sequence length="652" mass="71509">MAMPSGNAVISEKMQFPSGGGEIHHRQWFPDERDGFISWLRGEFAAANAIIDSLCHHLRCIGEPGEYDLVHDCIQQRRCNWSAVLHMQHYFPVTDIMYALQQAAWRKQRQQQRKFEHSSAGEKGFKKSGAGNMQVHKLERASGLEPHSPDVNASVAYVSPDVNLERGEERLEKGEEVNQRCEVERLEDKEGLSKNYLPKDGEDTLTDQVDKQEPIPVPKSFMVTETYDQKVNVVEGLKLYEELFNDSEISRLLSVANELRTAGQRGELQGSTYVVSKRPMKGHGREMVQLGLPVADGPLDDETASRTSKDRKVEAIPTLLQDVIDRFVRLQVMSVKPDSCIIDFFKEGDHSQPHLCPPWYDRPFCILFLTECDVVFGRVIGTDHPGDYRGSLKLSLSAGSLLVMEGKSADFAKHAISSLRKPRIILTFTKCLPKKLTSDDSLRLSSSAVPAVAPQPLPWGPSPSRPPSFTRHPAGPKHYGVVSTTGVLSGPPIHSQHLSPSNGIQPLFLTAPVASAMPYPAPVPLPPASSAAWQAVPPRLSAPRLPVPGTGVFLPPPGSSPPPQQVGTVTPADMNIQVETPHQMENENGAENLNFSNSASPKSDKVDGNGQKQECNGPFSNCSDGKVVGMEEQQQSVNPNKKVTSIPTGASK</sequence>
<dbReference type="PANTHER" id="PTHR31447:SF0">
    <property type="entry name" value="HYDROXYPROLINE-RICH GLYCOPROTEIN FAMILY PROTEIN"/>
    <property type="match status" value="1"/>
</dbReference>
<dbReference type="STRING" id="337451.A0A443N9A4"/>
<protein>
    <submittedName>
        <fullName evidence="3">Hydroxyproline-rich glycoprotein family protein, putative isoform 2</fullName>
    </submittedName>
</protein>
<feature type="region of interest" description="Disordered" evidence="2">
    <location>
        <begin position="109"/>
        <end position="129"/>
    </location>
</feature>
<dbReference type="GO" id="GO:0003729">
    <property type="term" value="F:mRNA binding"/>
    <property type="evidence" value="ECO:0007669"/>
    <property type="project" value="InterPro"/>
</dbReference>
<organism evidence="3 4">
    <name type="scientific">Cinnamomum micranthum f. kanehirae</name>
    <dbReference type="NCBI Taxonomy" id="337451"/>
    <lineage>
        <taxon>Eukaryota</taxon>
        <taxon>Viridiplantae</taxon>
        <taxon>Streptophyta</taxon>
        <taxon>Embryophyta</taxon>
        <taxon>Tracheophyta</taxon>
        <taxon>Spermatophyta</taxon>
        <taxon>Magnoliopsida</taxon>
        <taxon>Magnoliidae</taxon>
        <taxon>Laurales</taxon>
        <taxon>Lauraceae</taxon>
        <taxon>Cinnamomum</taxon>
    </lineage>
</organism>
<feature type="compositionally biased region" description="Polar residues" evidence="2">
    <location>
        <begin position="589"/>
        <end position="601"/>
    </location>
</feature>
<keyword evidence="4" id="KW-1185">Reference proteome</keyword>
<gene>
    <name evidence="3" type="ORF">CKAN_00347100</name>
</gene>
<dbReference type="Gene3D" id="2.60.120.590">
    <property type="entry name" value="Alpha-ketoglutarate-dependent dioxygenase AlkB-like"/>
    <property type="match status" value="1"/>
</dbReference>
<dbReference type="PANTHER" id="PTHR31447">
    <property type="entry name" value="HYDROXYPROLINE-RICH GLYCOPROTEIN FAMILY PROTEIN-RELATED"/>
    <property type="match status" value="1"/>
</dbReference>
<comment type="similarity">
    <text evidence="1">Belongs to the alkB family.</text>
</comment>
<comment type="caution">
    <text evidence="3">The sequence shown here is derived from an EMBL/GenBank/DDBJ whole genome shotgun (WGS) entry which is preliminary data.</text>
</comment>
<dbReference type="GO" id="GO:0032451">
    <property type="term" value="F:demethylase activity"/>
    <property type="evidence" value="ECO:0007669"/>
    <property type="project" value="InterPro"/>
</dbReference>
<dbReference type="AlphaFoldDB" id="A0A443N9A4"/>
<evidence type="ECO:0000313" key="3">
    <source>
        <dbReference type="EMBL" id="RWR75105.1"/>
    </source>
</evidence>
<evidence type="ECO:0000256" key="2">
    <source>
        <dbReference type="SAM" id="MobiDB-lite"/>
    </source>
</evidence>
<feature type="compositionally biased region" description="Polar residues" evidence="2">
    <location>
        <begin position="610"/>
        <end position="623"/>
    </location>
</feature>
<dbReference type="InterPro" id="IPR037151">
    <property type="entry name" value="AlkB-like_sf"/>
</dbReference>
<reference evidence="3 4" key="1">
    <citation type="journal article" date="2019" name="Nat. Plants">
        <title>Stout camphor tree genome fills gaps in understanding of flowering plant genome evolution.</title>
        <authorList>
            <person name="Chaw S.M."/>
            <person name="Liu Y.C."/>
            <person name="Wu Y.W."/>
            <person name="Wang H.Y."/>
            <person name="Lin C.I."/>
            <person name="Wu C.S."/>
            <person name="Ke H.M."/>
            <person name="Chang L.Y."/>
            <person name="Hsu C.Y."/>
            <person name="Yang H.T."/>
            <person name="Sudianto E."/>
            <person name="Hsu M.H."/>
            <person name="Wu K.P."/>
            <person name="Wang L.N."/>
            <person name="Leebens-Mack J.H."/>
            <person name="Tsai I.J."/>
        </authorList>
    </citation>
    <scope>NUCLEOTIDE SEQUENCE [LARGE SCALE GENOMIC DNA]</scope>
    <source>
        <strain evidence="4">cv. Chaw 1501</strain>
        <tissue evidence="3">Young leaves</tissue>
    </source>
</reference>
<evidence type="ECO:0000313" key="4">
    <source>
        <dbReference type="Proteomes" id="UP000283530"/>
    </source>
</evidence>
<dbReference type="OrthoDB" id="1916097at2759"/>